<evidence type="ECO:0000256" key="3">
    <source>
        <dbReference type="SAM" id="MobiDB-lite"/>
    </source>
</evidence>
<keyword evidence="5" id="KW-1185">Reference proteome</keyword>
<gene>
    <name evidence="4" type="ORF">GOQ27_04370</name>
</gene>
<organism evidence="4 5">
    <name type="scientific">Anaeromonas frigoriresistens</name>
    <dbReference type="NCBI Taxonomy" id="2683708"/>
    <lineage>
        <taxon>Bacteria</taxon>
        <taxon>Bacillati</taxon>
        <taxon>Bacillota</taxon>
        <taxon>Tissierellia</taxon>
        <taxon>Tissierellales</taxon>
        <taxon>Thermohalobacteraceae</taxon>
        <taxon>Anaeromonas</taxon>
    </lineage>
</organism>
<dbReference type="AlphaFoldDB" id="A0A942Z878"/>
<evidence type="ECO:0000313" key="5">
    <source>
        <dbReference type="Proteomes" id="UP000724672"/>
    </source>
</evidence>
<feature type="active site" description="Proton donor/acceptor" evidence="2">
    <location>
        <position position="104"/>
    </location>
</feature>
<dbReference type="Proteomes" id="UP000724672">
    <property type="component" value="Unassembled WGS sequence"/>
</dbReference>
<proteinExistence type="predicted"/>
<name>A0A942Z878_9FIRM</name>
<feature type="compositionally biased region" description="Polar residues" evidence="3">
    <location>
        <begin position="1"/>
        <end position="21"/>
    </location>
</feature>
<comment type="caution">
    <text evidence="4">The sequence shown here is derived from an EMBL/GenBank/DDBJ whole genome shotgun (WGS) entry which is preliminary data.</text>
</comment>
<evidence type="ECO:0000256" key="2">
    <source>
        <dbReference type="PIRSR" id="PIRSR605754-1"/>
    </source>
</evidence>
<dbReference type="InterPro" id="IPR023365">
    <property type="entry name" value="Sortase_dom-sf"/>
</dbReference>
<dbReference type="GO" id="GO:0016787">
    <property type="term" value="F:hydrolase activity"/>
    <property type="evidence" value="ECO:0007669"/>
    <property type="project" value="UniProtKB-KW"/>
</dbReference>
<dbReference type="SUPFAM" id="SSF63817">
    <property type="entry name" value="Sortase"/>
    <property type="match status" value="1"/>
</dbReference>
<evidence type="ECO:0000256" key="1">
    <source>
        <dbReference type="ARBA" id="ARBA00022801"/>
    </source>
</evidence>
<feature type="region of interest" description="Disordered" evidence="3">
    <location>
        <begin position="1"/>
        <end position="32"/>
    </location>
</feature>
<dbReference type="EMBL" id="WSFT01000019">
    <property type="protein sequence ID" value="MBS4537684.1"/>
    <property type="molecule type" value="Genomic_DNA"/>
</dbReference>
<accession>A0A942Z878</accession>
<reference evidence="4" key="1">
    <citation type="submission" date="2019-12" db="EMBL/GenBank/DDBJ databases">
        <title>Clostridiaceae gen. nov. sp. nov., isolated from sediment in Xinjiang, China.</title>
        <authorList>
            <person name="Zhang R."/>
        </authorList>
    </citation>
    <scope>NUCLEOTIDE SEQUENCE</scope>
    <source>
        <strain evidence="4">D2Q-11</strain>
    </source>
</reference>
<dbReference type="InterPro" id="IPR042000">
    <property type="entry name" value="Sortase_D_2"/>
</dbReference>
<evidence type="ECO:0000313" key="4">
    <source>
        <dbReference type="EMBL" id="MBS4537684.1"/>
    </source>
</evidence>
<dbReference type="InterPro" id="IPR005754">
    <property type="entry name" value="Sortase"/>
</dbReference>
<dbReference type="CDD" id="cd06166">
    <property type="entry name" value="Sortase_D_2"/>
    <property type="match status" value="1"/>
</dbReference>
<feature type="active site" description="Acyl-thioester intermediate" evidence="2">
    <location>
        <position position="166"/>
    </location>
</feature>
<keyword evidence="1" id="KW-0378">Hydrolase</keyword>
<dbReference type="Gene3D" id="2.40.260.10">
    <property type="entry name" value="Sortase"/>
    <property type="match status" value="1"/>
</dbReference>
<dbReference type="Pfam" id="PF04203">
    <property type="entry name" value="Sortase"/>
    <property type="match status" value="1"/>
</dbReference>
<dbReference type="NCBIfam" id="TIGR01076">
    <property type="entry name" value="sortase_fam"/>
    <property type="match status" value="1"/>
</dbReference>
<sequence>MNNIDSNEEVTSNESDNTTFLDPTRADEKVSNEMKKEIINNETTKNAKNQEQKKTNKYLLKIDKIDLYLPILNGATDSNLDISLSRMNHTAKPGEIGNFAVAGHRSYTYGRHFNRLDEMKVGNRIDVITPDGNFKYKVTETFVVKPEELWVLKGNDKDKLITLVTCTPIRTATHRLIVRGKLIE</sequence>
<protein>
    <submittedName>
        <fullName evidence="4">Class D sortase</fullName>
    </submittedName>
</protein>